<evidence type="ECO:0000313" key="20">
    <source>
        <dbReference type="EMBL" id="PSK41146.1"/>
    </source>
</evidence>
<accession>A0A2P7YYW2</accession>
<comment type="subcellular location">
    <subcellularLocation>
        <location evidence="3">Chromosome</location>
        <location evidence="3">Centromere</location>
        <location evidence="3">Kinetochore</location>
    </subcellularLocation>
    <subcellularLocation>
        <location evidence="2">Cytoplasm</location>
        <location evidence="2">Cytoskeleton</location>
        <location evidence="2">Spindle</location>
    </subcellularLocation>
    <subcellularLocation>
        <location evidence="1">Nucleus</location>
    </subcellularLocation>
</comment>
<dbReference type="GO" id="GO:0042729">
    <property type="term" value="C:DASH complex"/>
    <property type="evidence" value="ECO:0007669"/>
    <property type="project" value="InterPro"/>
</dbReference>
<keyword evidence="13" id="KW-0206">Cytoskeleton</keyword>
<name>A0A2P7YYW2_9ASCO</name>
<keyword evidence="9" id="KW-0498">Mitosis</keyword>
<evidence type="ECO:0000313" key="21">
    <source>
        <dbReference type="Proteomes" id="UP000241107"/>
    </source>
</evidence>
<keyword evidence="6" id="KW-0963">Cytoplasm</keyword>
<dbReference type="Pfam" id="PF08657">
    <property type="entry name" value="DASH_Spc34"/>
    <property type="match status" value="2"/>
</dbReference>
<reference evidence="20" key="1">
    <citation type="submission" date="2018-03" db="EMBL/GenBank/DDBJ databases">
        <title>Candida pseudohaemulonii genome assembly and annotation.</title>
        <authorList>
            <person name="Munoz J.F."/>
            <person name="Gade L.G."/>
            <person name="Chow N.A."/>
            <person name="Litvintseva A.P."/>
            <person name="Loparev V.N."/>
            <person name="Cuomo C.A."/>
        </authorList>
    </citation>
    <scope>NUCLEOTIDE SEQUENCE [LARGE SCALE GENOMIC DNA]</scope>
    <source>
        <strain evidence="20">B12108</strain>
    </source>
</reference>
<dbReference type="VEuPathDB" id="FungiDB:C7M61_000818"/>
<dbReference type="GeneID" id="36564210"/>
<keyword evidence="5" id="KW-0158">Chromosome</keyword>
<evidence type="ECO:0000256" key="13">
    <source>
        <dbReference type="ARBA" id="ARBA00023212"/>
    </source>
</evidence>
<dbReference type="AlphaFoldDB" id="A0A2P7YYW2"/>
<evidence type="ECO:0000256" key="12">
    <source>
        <dbReference type="ARBA" id="ARBA00023054"/>
    </source>
</evidence>
<evidence type="ECO:0000256" key="9">
    <source>
        <dbReference type="ARBA" id="ARBA00022776"/>
    </source>
</evidence>
<evidence type="ECO:0000256" key="2">
    <source>
        <dbReference type="ARBA" id="ARBA00004186"/>
    </source>
</evidence>
<keyword evidence="15" id="KW-0131">Cell cycle</keyword>
<organism evidence="20 21">
    <name type="scientific">Candidozyma pseudohaemuli</name>
    <dbReference type="NCBI Taxonomy" id="418784"/>
    <lineage>
        <taxon>Eukaryota</taxon>
        <taxon>Fungi</taxon>
        <taxon>Dikarya</taxon>
        <taxon>Ascomycota</taxon>
        <taxon>Saccharomycotina</taxon>
        <taxon>Pichiomycetes</taxon>
        <taxon>Metschnikowiaceae</taxon>
        <taxon>Candidozyma</taxon>
    </lineage>
</organism>
<dbReference type="GO" id="GO:0008608">
    <property type="term" value="P:attachment of spindle microtubules to kinetochore"/>
    <property type="evidence" value="ECO:0007669"/>
    <property type="project" value="InterPro"/>
</dbReference>
<evidence type="ECO:0000256" key="6">
    <source>
        <dbReference type="ARBA" id="ARBA00022490"/>
    </source>
</evidence>
<sequence length="245" mass="27343">MARLGDILTSIEALCDTMNNLNFEPPGIFTNAIINKPDVTSLIRDPSEAESSLYKINKGTGLGSLMLRLKDDQGNGEKLSFLQPQRIDGKRVFEEVEGGSSGAVVSVPRLVNVPDDDKKENIEAMSSPTKKRFMSQYKLISADVLESEDFELIYDTANDVILRYPNIVNDSNIKETIKSIRLAYDELLEETESLEKAVKQQKEQLGAQGDSIYELESPGRNVDELIRGEEELIEGLERELEAART</sequence>
<dbReference type="RefSeq" id="XP_024715845.1">
    <property type="nucleotide sequence ID" value="XM_024856246.1"/>
</dbReference>
<keyword evidence="8" id="KW-0493">Microtubule</keyword>
<evidence type="ECO:0000256" key="16">
    <source>
        <dbReference type="ARBA" id="ARBA00023328"/>
    </source>
</evidence>
<evidence type="ECO:0000256" key="14">
    <source>
        <dbReference type="ARBA" id="ARBA00023242"/>
    </source>
</evidence>
<gene>
    <name evidence="20" type="ORF">C7M61_000818</name>
</gene>
<evidence type="ECO:0000256" key="5">
    <source>
        <dbReference type="ARBA" id="ARBA00022454"/>
    </source>
</evidence>
<keyword evidence="7" id="KW-0132">Cell division</keyword>
<protein>
    <recommendedName>
        <fullName evidence="17">DASH complex subunit SPC34</fullName>
    </recommendedName>
    <alternativeName>
        <fullName evidence="18">Outer kinetochore protein SPC34</fullName>
    </alternativeName>
</protein>
<evidence type="ECO:0000256" key="18">
    <source>
        <dbReference type="ARBA" id="ARBA00044346"/>
    </source>
</evidence>
<evidence type="ECO:0000256" key="17">
    <source>
        <dbReference type="ARBA" id="ARBA00044112"/>
    </source>
</evidence>
<comment type="similarity">
    <text evidence="4">Belongs to the DASH complex SPC34 family.</text>
</comment>
<dbReference type="STRING" id="418784.A0A2P7YYW2"/>
<dbReference type="OrthoDB" id="10016597at2759"/>
<keyword evidence="16" id="KW-0137">Centromere</keyword>
<dbReference type="GO" id="GO:0005876">
    <property type="term" value="C:spindle microtubule"/>
    <property type="evidence" value="ECO:0007669"/>
    <property type="project" value="InterPro"/>
</dbReference>
<evidence type="ECO:0000256" key="4">
    <source>
        <dbReference type="ARBA" id="ARBA00008491"/>
    </source>
</evidence>
<keyword evidence="21" id="KW-1185">Reference proteome</keyword>
<evidence type="ECO:0000256" key="10">
    <source>
        <dbReference type="ARBA" id="ARBA00022829"/>
    </source>
</evidence>
<evidence type="ECO:0000256" key="11">
    <source>
        <dbReference type="ARBA" id="ARBA00022838"/>
    </source>
</evidence>
<evidence type="ECO:0000256" key="19">
    <source>
        <dbReference type="SAM" id="Coils"/>
    </source>
</evidence>
<feature type="coiled-coil region" evidence="19">
    <location>
        <begin position="177"/>
        <end position="208"/>
    </location>
</feature>
<evidence type="ECO:0000256" key="8">
    <source>
        <dbReference type="ARBA" id="ARBA00022701"/>
    </source>
</evidence>
<proteinExistence type="inferred from homology"/>
<evidence type="ECO:0000256" key="3">
    <source>
        <dbReference type="ARBA" id="ARBA00004629"/>
    </source>
</evidence>
<comment type="caution">
    <text evidence="20">The sequence shown here is derived from an EMBL/GenBank/DDBJ whole genome shotgun (WGS) entry which is preliminary data.</text>
</comment>
<dbReference type="InterPro" id="IPR013966">
    <property type="entry name" value="Spc34"/>
</dbReference>
<evidence type="ECO:0000256" key="1">
    <source>
        <dbReference type="ARBA" id="ARBA00004123"/>
    </source>
</evidence>
<keyword evidence="14" id="KW-0539">Nucleus</keyword>
<evidence type="ECO:0000256" key="7">
    <source>
        <dbReference type="ARBA" id="ARBA00022618"/>
    </source>
</evidence>
<evidence type="ECO:0000256" key="15">
    <source>
        <dbReference type="ARBA" id="ARBA00023306"/>
    </source>
</evidence>
<dbReference type="EMBL" id="PYFQ01000001">
    <property type="protein sequence ID" value="PSK41146.1"/>
    <property type="molecule type" value="Genomic_DNA"/>
</dbReference>
<keyword evidence="11" id="KW-0995">Kinetochore</keyword>
<keyword evidence="12 19" id="KW-0175">Coiled coil</keyword>
<keyword evidence="10" id="KW-0159">Chromosome partition</keyword>
<dbReference type="Proteomes" id="UP000241107">
    <property type="component" value="Unassembled WGS sequence"/>
</dbReference>
<dbReference type="GO" id="GO:0051301">
    <property type="term" value="P:cell division"/>
    <property type="evidence" value="ECO:0007669"/>
    <property type="project" value="UniProtKB-KW"/>
</dbReference>